<gene>
    <name evidence="1" type="ORF">FD50_GL000039</name>
</gene>
<dbReference type="GeneID" id="98307507"/>
<dbReference type="EMBL" id="AZFQ01000023">
    <property type="protein sequence ID" value="KRL99721.1"/>
    <property type="molecule type" value="Genomic_DNA"/>
</dbReference>
<accession>A0A0R1V260</accession>
<reference evidence="1 2" key="1">
    <citation type="journal article" date="2015" name="Genome Announc.">
        <title>Expanding the biotechnology potential of lactobacilli through comparative genomics of 213 strains and associated genera.</title>
        <authorList>
            <person name="Sun Z."/>
            <person name="Harris H.M."/>
            <person name="McCann A."/>
            <person name="Guo C."/>
            <person name="Argimon S."/>
            <person name="Zhang W."/>
            <person name="Yang X."/>
            <person name="Jeffery I.B."/>
            <person name="Cooney J.C."/>
            <person name="Kagawa T.F."/>
            <person name="Liu W."/>
            <person name="Song Y."/>
            <person name="Salvetti E."/>
            <person name="Wrobel A."/>
            <person name="Rasinkangas P."/>
            <person name="Parkhill J."/>
            <person name="Rea M.C."/>
            <person name="O'Sullivan O."/>
            <person name="Ritari J."/>
            <person name="Douillard F.P."/>
            <person name="Paul Ross R."/>
            <person name="Yang R."/>
            <person name="Briner A.E."/>
            <person name="Felis G.E."/>
            <person name="de Vos W.M."/>
            <person name="Barrangou R."/>
            <person name="Klaenhammer T.R."/>
            <person name="Caufield P.W."/>
            <person name="Cui Y."/>
            <person name="Zhang H."/>
            <person name="O'Toole P.W."/>
        </authorList>
    </citation>
    <scope>NUCLEOTIDE SEQUENCE [LARGE SCALE GENOMIC DNA]</scope>
    <source>
        <strain evidence="1 2">DSM 16230</strain>
    </source>
</reference>
<dbReference type="STRING" id="1423801.FD50_GL000039"/>
<dbReference type="AlphaFoldDB" id="A0A0R1V260"/>
<evidence type="ECO:0000313" key="2">
    <source>
        <dbReference type="Proteomes" id="UP000051166"/>
    </source>
</evidence>
<name>A0A0R1V260_9LACO</name>
<evidence type="ECO:0008006" key="3">
    <source>
        <dbReference type="Google" id="ProtNLM"/>
    </source>
</evidence>
<evidence type="ECO:0000313" key="1">
    <source>
        <dbReference type="EMBL" id="KRL99721.1"/>
    </source>
</evidence>
<dbReference type="Gene3D" id="3.30.70.100">
    <property type="match status" value="1"/>
</dbReference>
<sequence>MNYLYLTFGSKSILTELKSQNPTHQFVELASFENEQKRALLDITSADSVFKSGIGFKVLAGNFHIQQDVNYYFNHFMLDEDDQKKWLPTLTKPAASLQYLLGQSIKHDFNFLTITTWDDESKYSDWIAQHPFLSNANGTFDSPYKRVFTLAKN</sequence>
<organism evidence="1 2">
    <name type="scientific">Liquorilactobacillus satsumensis DSM 16230 = JCM 12392</name>
    <dbReference type="NCBI Taxonomy" id="1423801"/>
    <lineage>
        <taxon>Bacteria</taxon>
        <taxon>Bacillati</taxon>
        <taxon>Bacillota</taxon>
        <taxon>Bacilli</taxon>
        <taxon>Lactobacillales</taxon>
        <taxon>Lactobacillaceae</taxon>
        <taxon>Liquorilactobacillus</taxon>
    </lineage>
</organism>
<comment type="caution">
    <text evidence="1">The sequence shown here is derived from an EMBL/GenBank/DDBJ whole genome shotgun (WGS) entry which is preliminary data.</text>
</comment>
<proteinExistence type="predicted"/>
<dbReference type="RefSeq" id="WP_056960157.1">
    <property type="nucleotide sequence ID" value="NZ_AZFQ01000023.1"/>
</dbReference>
<dbReference type="OrthoDB" id="2294650at2"/>
<keyword evidence="2" id="KW-1185">Reference proteome</keyword>
<protein>
    <recommendedName>
        <fullName evidence="3">ABM domain-containing protein</fullName>
    </recommendedName>
</protein>
<dbReference type="Proteomes" id="UP000051166">
    <property type="component" value="Unassembled WGS sequence"/>
</dbReference>
<dbReference type="PATRIC" id="fig|1423801.4.peg.37"/>